<dbReference type="EMBL" id="UINC01097517">
    <property type="protein sequence ID" value="SVC55286.1"/>
    <property type="molecule type" value="Genomic_DNA"/>
</dbReference>
<dbReference type="SUPFAM" id="SSF53335">
    <property type="entry name" value="S-adenosyl-L-methionine-dependent methyltransferases"/>
    <property type="match status" value="1"/>
</dbReference>
<evidence type="ECO:0000313" key="1">
    <source>
        <dbReference type="EMBL" id="SVC55286.1"/>
    </source>
</evidence>
<protein>
    <recommendedName>
        <fullName evidence="2">DNA methylase N-4/N-6 domain-containing protein</fullName>
    </recommendedName>
</protein>
<dbReference type="AlphaFoldDB" id="A0A382N2I3"/>
<dbReference type="GO" id="GO:0032259">
    <property type="term" value="P:methylation"/>
    <property type="evidence" value="ECO:0007669"/>
    <property type="project" value="InterPro"/>
</dbReference>
<evidence type="ECO:0008006" key="2">
    <source>
        <dbReference type="Google" id="ProtNLM"/>
    </source>
</evidence>
<dbReference type="PROSITE" id="PS00092">
    <property type="entry name" value="N6_MTASE"/>
    <property type="match status" value="1"/>
</dbReference>
<proteinExistence type="predicted"/>
<feature type="non-terminal residue" evidence="1">
    <location>
        <position position="374"/>
    </location>
</feature>
<dbReference type="InterPro" id="IPR029063">
    <property type="entry name" value="SAM-dependent_MTases_sf"/>
</dbReference>
<name>A0A382N2I3_9ZZZZ</name>
<gene>
    <name evidence="1" type="ORF">METZ01_LOCUS308140</name>
</gene>
<organism evidence="1">
    <name type="scientific">marine metagenome</name>
    <dbReference type="NCBI Taxonomy" id="408172"/>
    <lineage>
        <taxon>unclassified sequences</taxon>
        <taxon>metagenomes</taxon>
        <taxon>ecological metagenomes</taxon>
    </lineage>
</organism>
<dbReference type="GO" id="GO:0003676">
    <property type="term" value="F:nucleic acid binding"/>
    <property type="evidence" value="ECO:0007669"/>
    <property type="project" value="InterPro"/>
</dbReference>
<feature type="non-terminal residue" evidence="1">
    <location>
        <position position="1"/>
    </location>
</feature>
<accession>A0A382N2I3</accession>
<dbReference type="Gene3D" id="3.40.50.150">
    <property type="entry name" value="Vaccinia Virus protein VP39"/>
    <property type="match status" value="1"/>
</dbReference>
<sequence length="374" mass="42768">NKSSVVCPKCKSITKNIKIDQCEDYLIALVHSSRGIGKIFSHPVKNSFPSKSMLTRMENKLAKELNIHIPRTFIPEWSGIMNPALYGINTHSEFLTPRQRVVLLILIKNLLLEFDRLKKQYDLNTAKYTIGVLSSLIDQTIDWNCRLSMWIPQNEQVGRAFCGPGVSMIWDYAETDPVLTGPSNLWSKLNRIIAGVKSINNLNGKCSVDHAVSQNLPFKNNFFDAIITDPPYYDNLYYCALADFFYSWKRIVLSKIDPILFKNETTTWKHELVSSKKRNGSSEKAHEIYSEQLALSINESSRVLKKDGVFSFIYSHKAINAWESFVNSFYHSPFIITSVQPLSIERKQRPRAMKSEAVNTCLAFISRKTSIKKP</sequence>
<dbReference type="InterPro" id="IPR002052">
    <property type="entry name" value="DNA_methylase_N6_adenine_CS"/>
</dbReference>
<dbReference type="GO" id="GO:0008168">
    <property type="term" value="F:methyltransferase activity"/>
    <property type="evidence" value="ECO:0007669"/>
    <property type="project" value="InterPro"/>
</dbReference>
<reference evidence="1" key="1">
    <citation type="submission" date="2018-05" db="EMBL/GenBank/DDBJ databases">
        <authorList>
            <person name="Lanie J.A."/>
            <person name="Ng W.-L."/>
            <person name="Kazmierczak K.M."/>
            <person name="Andrzejewski T.M."/>
            <person name="Davidsen T.M."/>
            <person name="Wayne K.J."/>
            <person name="Tettelin H."/>
            <person name="Glass J.I."/>
            <person name="Rusch D."/>
            <person name="Podicherti R."/>
            <person name="Tsui H.-C.T."/>
            <person name="Winkler M.E."/>
        </authorList>
    </citation>
    <scope>NUCLEOTIDE SEQUENCE</scope>
</reference>